<dbReference type="Gene3D" id="6.10.250.1510">
    <property type="match status" value="1"/>
</dbReference>
<dbReference type="Proteomes" id="UP000298277">
    <property type="component" value="Unassembled WGS sequence"/>
</dbReference>
<dbReference type="RefSeq" id="WP_135736224.1">
    <property type="nucleotide sequence ID" value="NZ_RQEZ01000046.1"/>
</dbReference>
<name>A0A5F1Y607_9LEPT</name>
<keyword evidence="1" id="KW-0255">Endonuclease</keyword>
<dbReference type="AlphaFoldDB" id="A0A5F1Y607"/>
<evidence type="ECO:0000313" key="2">
    <source>
        <dbReference type="Proteomes" id="UP000298277"/>
    </source>
</evidence>
<keyword evidence="2" id="KW-1185">Reference proteome</keyword>
<dbReference type="GO" id="GO:0004519">
    <property type="term" value="F:endonuclease activity"/>
    <property type="evidence" value="ECO:0007669"/>
    <property type="project" value="UniProtKB-KW"/>
</dbReference>
<dbReference type="InterPro" id="IPR019043">
    <property type="entry name" value="Restrct_endonuc_II_HindIII"/>
</dbReference>
<organism evidence="1 2">
    <name type="scientific">Leptospira gomenensis</name>
    <dbReference type="NCBI Taxonomy" id="2484974"/>
    <lineage>
        <taxon>Bacteria</taxon>
        <taxon>Pseudomonadati</taxon>
        <taxon>Spirochaetota</taxon>
        <taxon>Spirochaetia</taxon>
        <taxon>Leptospirales</taxon>
        <taxon>Leptospiraceae</taxon>
        <taxon>Leptospira</taxon>
    </lineage>
</organism>
<evidence type="ECO:0000313" key="1">
    <source>
        <dbReference type="EMBL" id="TGK27944.1"/>
    </source>
</evidence>
<protein>
    <submittedName>
        <fullName evidence="1">HindIII family type II restriction endonuclease</fullName>
    </submittedName>
</protein>
<keyword evidence="1" id="KW-0378">Hydrolase</keyword>
<keyword evidence="1" id="KW-0540">Nuclease</keyword>
<sequence>MNFLGLTALIKKLSASQKSTFEENSIVMQKTIYDINKKEFLPILKAIGTIPENIDHDSSEEKLYSKCTDIVLSKTFQELGLTAMINKERSNNADIFGKSLYHQYSYVADAKSFRLSRTAKNPKDFKVKSMADWKGDCDYAILVCPYYQYPKSNSQIYGQALDGNVCLLSWEHLAFLMEHEIKESKDLNLANIWNFSDTLASMVTVKNKDKNMNFHTKGNEIICKTIGKSIDQLLNSLEKNKKLIVERGQEGITFWEKRIEKIKNYSKEKAISELISSMKIYEKISSIKKYIDSLV</sequence>
<gene>
    <name evidence="1" type="ORF">EHQ17_17780</name>
</gene>
<dbReference type="Gene3D" id="3.40.91.70">
    <property type="entry name" value="Type II restriction endonuclease, HindIII"/>
    <property type="match status" value="1"/>
</dbReference>
<reference evidence="1" key="1">
    <citation type="journal article" date="2019" name="PLoS Negl. Trop. Dis.">
        <title>Revisiting the worldwide diversity of Leptospira species in the environment.</title>
        <authorList>
            <person name="Vincent A.T."/>
            <person name="Schiettekatte O."/>
            <person name="Bourhy P."/>
            <person name="Veyrier F.J."/>
            <person name="Picardeau M."/>
        </authorList>
    </citation>
    <scope>NUCLEOTIDE SEQUENCE [LARGE SCALE GENOMIC DNA]</scope>
    <source>
        <strain evidence="1">201800299</strain>
    </source>
</reference>
<accession>A0A5F1Y607</accession>
<dbReference type="EMBL" id="RQFA01000080">
    <property type="protein sequence ID" value="TGK27944.1"/>
    <property type="molecule type" value="Genomic_DNA"/>
</dbReference>
<dbReference type="Pfam" id="PF09518">
    <property type="entry name" value="RE_HindIII"/>
    <property type="match status" value="1"/>
</dbReference>
<comment type="caution">
    <text evidence="1">The sequence shown here is derived from an EMBL/GenBank/DDBJ whole genome shotgun (WGS) entry which is preliminary data.</text>
</comment>
<proteinExistence type="predicted"/>
<dbReference type="InterPro" id="IPR038373">
    <property type="entry name" value="Restrct_endonuc_II_HindIII_sf"/>
</dbReference>